<protein>
    <submittedName>
        <fullName evidence="1">Uncharacterized protein</fullName>
    </submittedName>
</protein>
<evidence type="ECO:0000313" key="1">
    <source>
        <dbReference type="EMBL" id="QHT20818.1"/>
    </source>
</evidence>
<accession>A0A6C0DWH0</accession>
<proteinExistence type="predicted"/>
<dbReference type="EMBL" id="MN739683">
    <property type="protein sequence ID" value="QHT20818.1"/>
    <property type="molecule type" value="Genomic_DNA"/>
</dbReference>
<sequence length="49" mass="6191">MSIFNIVIPLYKIFEKYAFFEFYKHKGFKTLKMRKKQPNHNFKTYKKRI</sequence>
<name>A0A6C0DWH0_9ZZZZ</name>
<dbReference type="AlphaFoldDB" id="A0A6C0DWH0"/>
<reference evidence="1" key="1">
    <citation type="journal article" date="2020" name="Nature">
        <title>Giant virus diversity and host interactions through global metagenomics.</title>
        <authorList>
            <person name="Schulz F."/>
            <person name="Roux S."/>
            <person name="Paez-Espino D."/>
            <person name="Jungbluth S."/>
            <person name="Walsh D.A."/>
            <person name="Denef V.J."/>
            <person name="McMahon K.D."/>
            <person name="Konstantinidis K.T."/>
            <person name="Eloe-Fadrosh E.A."/>
            <person name="Kyrpides N.C."/>
            <person name="Woyke T."/>
        </authorList>
    </citation>
    <scope>NUCLEOTIDE SEQUENCE</scope>
    <source>
        <strain evidence="1">GVMAG-M-3300023174-75</strain>
    </source>
</reference>
<organism evidence="1">
    <name type="scientific">viral metagenome</name>
    <dbReference type="NCBI Taxonomy" id="1070528"/>
    <lineage>
        <taxon>unclassified sequences</taxon>
        <taxon>metagenomes</taxon>
        <taxon>organismal metagenomes</taxon>
    </lineage>
</organism>